<keyword evidence="1" id="KW-0808">Transferase</keyword>
<sequence length="195" mass="22532">MTKEPLPLATIQASVFEFLRNRDDVVVFGAQAVNAYVGEPRMTQDIDLMSIRAEELAEELREYLSQKFYIAVRVREVKEGQGYRIYQVQSSGNRHLVDLRKVRNLPNAQRIEQVLVIAPPDLVASKVISYYQRRGKPKSGTDWRDLAMLLLTFPELKQESSQVLNCLLVGEPNEKILEFWQEVVQMEIEAEDDEF</sequence>
<dbReference type="Proteomes" id="UP001576776">
    <property type="component" value="Unassembled WGS sequence"/>
</dbReference>
<organism evidence="1 2">
    <name type="scientific">Floridaenema fluviatile BLCC-F154</name>
    <dbReference type="NCBI Taxonomy" id="3153640"/>
    <lineage>
        <taxon>Bacteria</taxon>
        <taxon>Bacillati</taxon>
        <taxon>Cyanobacteriota</taxon>
        <taxon>Cyanophyceae</taxon>
        <taxon>Oscillatoriophycideae</taxon>
        <taxon>Aerosakkonematales</taxon>
        <taxon>Aerosakkonemataceae</taxon>
        <taxon>Floridanema</taxon>
        <taxon>Floridanema fluviatile</taxon>
    </lineage>
</organism>
<accession>A0ABV4YDE7</accession>
<name>A0ABV4YDE7_9CYAN</name>
<reference evidence="1 2" key="1">
    <citation type="submission" date="2024-09" db="EMBL/GenBank/DDBJ databases">
        <title>Floridaenema gen nov. (Aerosakkonemataceae, Aerosakkonematales ord. nov., Cyanobacteria) from benthic tropical and subtropical fresh waters, with the description of four new species.</title>
        <authorList>
            <person name="Moretto J.A."/>
            <person name="Berthold D.E."/>
            <person name="Lefler F.W."/>
            <person name="Huang I.-S."/>
            <person name="Laughinghouse H. IV."/>
        </authorList>
    </citation>
    <scope>NUCLEOTIDE SEQUENCE [LARGE SCALE GENOMIC DNA]</scope>
    <source>
        <strain evidence="1 2">BLCC-F154</strain>
    </source>
</reference>
<evidence type="ECO:0000313" key="1">
    <source>
        <dbReference type="EMBL" id="MFB2936847.1"/>
    </source>
</evidence>
<dbReference type="RefSeq" id="WP_413258342.1">
    <property type="nucleotide sequence ID" value="NZ_JBHFNS010000064.1"/>
</dbReference>
<proteinExistence type="predicted"/>
<protein>
    <submittedName>
        <fullName evidence="1">Nucleotidyl transferase AbiEii/AbiGii toxin family protein</fullName>
    </submittedName>
</protein>
<dbReference type="GO" id="GO:0016740">
    <property type="term" value="F:transferase activity"/>
    <property type="evidence" value="ECO:0007669"/>
    <property type="project" value="UniProtKB-KW"/>
</dbReference>
<evidence type="ECO:0000313" key="2">
    <source>
        <dbReference type="Proteomes" id="UP001576776"/>
    </source>
</evidence>
<gene>
    <name evidence="1" type="ORF">ACE1B6_16480</name>
</gene>
<dbReference type="EMBL" id="JBHFNS010000064">
    <property type="protein sequence ID" value="MFB2936847.1"/>
    <property type="molecule type" value="Genomic_DNA"/>
</dbReference>
<comment type="caution">
    <text evidence="1">The sequence shown here is derived from an EMBL/GenBank/DDBJ whole genome shotgun (WGS) entry which is preliminary data.</text>
</comment>
<dbReference type="Pfam" id="PF08843">
    <property type="entry name" value="AbiEii"/>
    <property type="match status" value="1"/>
</dbReference>
<dbReference type="InterPro" id="IPR014942">
    <property type="entry name" value="AbiEii"/>
</dbReference>
<keyword evidence="2" id="KW-1185">Reference proteome</keyword>